<keyword evidence="2" id="KW-1185">Reference proteome</keyword>
<proteinExistence type="predicted"/>
<sequence length="903" mass="101621">MSNRPRLFNRLPQTLEERYFSEIRSKLYELHGDHHQTGVRKGRTLAEHFDSACQFVLTVSKLAGITEQKRAVLLAATAVHDLNKIDPSGRKVKQLARDKTFLQEQLKQAGVDILINSDTELELARRLIERHSGHNVSDGSIFLPQEDDDLERLTAILIAADLLDLGLENQEQLFRKLQTELTVALGRSSHLFRVRVSEDRGYMTALLLGACDEVLRTYGLTPLTIFPDGELFEGEIAPKQDLTREIAASWQAKIDAVFGNNIDQLVKPTKDGIKIRTPAIQHDHQEVLNTVLALLEKKKANFKLDKVNADLDKWGKQKVDKAELDHAASVGLLPISNSDEFALAEGLKAAYLSYRQVKPELSPRQVWEKIGVHVGFSPEQLSALEVFDAQYGRPLFAAKAVQTDLEGIKAAILESLQMRKECLQQQKGGDVPEELIEAVAQTLNCPFVSGLDLSKELTAYINANPRERCSLGPTKSETEDLAEMPTGTKVQVFSNRLPGGMNGDPRRQAEPITSLAYQLMTVGANFPSVKKEPPYYLHLTLPKGSSPELLRIWRECLQNWAATNGDGGPVSIDWLKLYKENSFEFRTEKIVGFAFPKRPEFVHATVIIPLTWGDTNASVALLKSLRLALELSLSSEFGFPFILSSNMQVETSTNAYGQVEGIPSALQPLLTTENYQSGHYNRQEAEVILKRLGCLGNLVQATVSLRKFDDCLYDLACAAAQPFSLYYVLLRWILREQEEPNLALMWSRIREPLNTLLESLMPDENASLLTKYLKEAALIAAEAHLQGSSFKRTAQVEPFANFISQVRSQKSYMDLEFLFAALVQDYHHRLDRISDYGGTKTKLEQIKNYYSVIRKLYEEVYQARPEKLLVDQKALESAYLFFLEEARQELKNKPENKAEASKA</sequence>
<dbReference type="Proteomes" id="UP001153719">
    <property type="component" value="Chromosome"/>
</dbReference>
<gene>
    <name evidence="1" type="ORF">NO713_00169</name>
</gene>
<protein>
    <submittedName>
        <fullName evidence="1">CRISPR-associated protein Csc3</fullName>
    </submittedName>
</protein>
<reference evidence="1" key="1">
    <citation type="submission" date="2020-09" db="EMBL/GenBank/DDBJ databases">
        <authorList>
            <person name="Blom J."/>
        </authorList>
    </citation>
    <scope>NUCLEOTIDE SEQUENCE</scope>
    <source>
        <strain evidence="1">No.713</strain>
    </source>
</reference>
<dbReference type="EMBL" id="LR882967">
    <property type="protein sequence ID" value="CAD5913085.1"/>
    <property type="molecule type" value="Genomic_DNA"/>
</dbReference>
<dbReference type="KEGG" id="ppsu:NO713_00169"/>
<name>A0A9W4G237_9CYAN</name>
<evidence type="ECO:0000313" key="1">
    <source>
        <dbReference type="EMBL" id="CAD5913085.1"/>
    </source>
</evidence>
<organism evidence="1 2">
    <name type="scientific">Planktothrix pseudagardhii</name>
    <dbReference type="NCBI Taxonomy" id="132604"/>
    <lineage>
        <taxon>Bacteria</taxon>
        <taxon>Bacillati</taxon>
        <taxon>Cyanobacteriota</taxon>
        <taxon>Cyanophyceae</taxon>
        <taxon>Oscillatoriophycideae</taxon>
        <taxon>Oscillatoriales</taxon>
        <taxon>Microcoleaceae</taxon>
        <taxon>Planktothrix</taxon>
    </lineage>
</organism>
<dbReference type="AlphaFoldDB" id="A0A9W4G237"/>
<evidence type="ECO:0000313" key="2">
    <source>
        <dbReference type="Proteomes" id="UP001153719"/>
    </source>
</evidence>
<accession>A0A9W4G237</accession>
<dbReference type="RefSeq" id="WP_254172785.1">
    <property type="nucleotide sequence ID" value="NZ_LR882967.1"/>
</dbReference>